<protein>
    <submittedName>
        <fullName evidence="1">Uncharacterized protein</fullName>
    </submittedName>
</protein>
<evidence type="ECO:0000313" key="2">
    <source>
        <dbReference type="Proteomes" id="UP000053557"/>
    </source>
</evidence>
<name>A0A101XRC3_9BACL</name>
<sequence>MIGRQVSVATLPFDPWWFVRRLHGENERRTFEHSGLIASRCAHNRLHERLLDKFYVTDSFSCYDLTIYL</sequence>
<dbReference type="Proteomes" id="UP000053557">
    <property type="component" value="Unassembled WGS sequence"/>
</dbReference>
<comment type="caution">
    <text evidence="1">The sequence shown here is derived from an EMBL/GenBank/DDBJ whole genome shotgun (WGS) entry which is preliminary data.</text>
</comment>
<organism evidence="1 2">
    <name type="scientific">Ferroacidibacillus organovorans</name>
    <dbReference type="NCBI Taxonomy" id="1765683"/>
    <lineage>
        <taxon>Bacteria</taxon>
        <taxon>Bacillati</taxon>
        <taxon>Bacillota</taxon>
        <taxon>Bacilli</taxon>
        <taxon>Bacillales</taxon>
        <taxon>Alicyclobacillaceae</taxon>
        <taxon>Ferroacidibacillus</taxon>
    </lineage>
</organism>
<proteinExistence type="predicted"/>
<accession>A0A101XRC3</accession>
<keyword evidence="2" id="KW-1185">Reference proteome</keyword>
<evidence type="ECO:0000313" key="1">
    <source>
        <dbReference type="EMBL" id="KUO96098.1"/>
    </source>
</evidence>
<reference evidence="1 2" key="1">
    <citation type="submission" date="2015-12" db="EMBL/GenBank/DDBJ databases">
        <title>Draft genome sequence of Acidibacillus ferrooxidans ITV001, isolated from a chalcopyrite acid mine drainage site in Brazil.</title>
        <authorList>
            <person name="Dall'Agnol H."/>
            <person name="Nancucheo I."/>
            <person name="Johnson B."/>
            <person name="Oliveira R."/>
            <person name="Leite L."/>
            <person name="Pylro V."/>
            <person name="Nunes G.L."/>
            <person name="Tzotzos G."/>
            <person name="Fernandes G.R."/>
            <person name="Dutra J."/>
            <person name="Orellana S.C."/>
            <person name="Oliveira G."/>
        </authorList>
    </citation>
    <scope>NUCLEOTIDE SEQUENCE [LARGE SCALE GENOMIC DNA]</scope>
    <source>
        <strain evidence="2">ITV01</strain>
    </source>
</reference>
<dbReference type="EMBL" id="LPVJ01000029">
    <property type="protein sequence ID" value="KUO96098.1"/>
    <property type="molecule type" value="Genomic_DNA"/>
</dbReference>
<gene>
    <name evidence="1" type="ORF">ATW55_01650</name>
</gene>
<dbReference type="AlphaFoldDB" id="A0A101XRC3"/>